<dbReference type="EMBL" id="JYNV01000090">
    <property type="protein sequence ID" value="KZM26885.1"/>
    <property type="molecule type" value="Genomic_DNA"/>
</dbReference>
<dbReference type="Proteomes" id="UP000076837">
    <property type="component" value="Unassembled WGS sequence"/>
</dbReference>
<organism evidence="1 2">
    <name type="scientific">Didymella rabiei</name>
    <name type="common">Chickpea ascochyta blight fungus</name>
    <name type="synonym">Mycosphaerella rabiei</name>
    <dbReference type="NCBI Taxonomy" id="5454"/>
    <lineage>
        <taxon>Eukaryota</taxon>
        <taxon>Fungi</taxon>
        <taxon>Dikarya</taxon>
        <taxon>Ascomycota</taxon>
        <taxon>Pezizomycotina</taxon>
        <taxon>Dothideomycetes</taxon>
        <taxon>Pleosporomycetidae</taxon>
        <taxon>Pleosporales</taxon>
        <taxon>Pleosporineae</taxon>
        <taxon>Didymellaceae</taxon>
        <taxon>Ascochyta</taxon>
    </lineage>
</organism>
<dbReference type="OrthoDB" id="265717at2759"/>
<sequence>MLLDLPSALGFPKGMHPVLATNGLIAGDEDALGRLRLIGVVPAVVSTLVGGIPLRLGDFPPTNAAYQSNNNGLFSANAKCTIVPDVLSGPGLYPEAVDMTFVTAPTPRYSIKVLNSIID</sequence>
<name>A0A163KAX0_DIDRA</name>
<evidence type="ECO:0000313" key="1">
    <source>
        <dbReference type="EMBL" id="KZM26885.1"/>
    </source>
</evidence>
<gene>
    <name evidence="1" type="ORF">ST47_g1977</name>
</gene>
<comment type="caution">
    <text evidence="1">The sequence shown here is derived from an EMBL/GenBank/DDBJ whole genome shotgun (WGS) entry which is preliminary data.</text>
</comment>
<evidence type="ECO:0000313" key="2">
    <source>
        <dbReference type="Proteomes" id="UP000076837"/>
    </source>
</evidence>
<protein>
    <submittedName>
        <fullName evidence="1">Uncharacterized protein</fullName>
    </submittedName>
</protein>
<proteinExistence type="predicted"/>
<keyword evidence="2" id="KW-1185">Reference proteome</keyword>
<dbReference type="AlphaFoldDB" id="A0A163KAX0"/>
<accession>A0A163KAX0</accession>
<reference evidence="1 2" key="1">
    <citation type="journal article" date="2016" name="Sci. Rep.">
        <title>Draft genome sequencing and secretome analysis of fungal phytopathogen Ascochyta rabiei provides insight into the necrotrophic effector repertoire.</title>
        <authorList>
            <person name="Verma S."/>
            <person name="Gazara R.K."/>
            <person name="Nizam S."/>
            <person name="Parween S."/>
            <person name="Chattopadhyay D."/>
            <person name="Verma P.K."/>
        </authorList>
    </citation>
    <scope>NUCLEOTIDE SEQUENCE [LARGE SCALE GENOMIC DNA]</scope>
    <source>
        <strain evidence="1 2">ArDII</strain>
    </source>
</reference>